<reference evidence="1 2" key="1">
    <citation type="submission" date="2019-08" db="EMBL/GenBank/DDBJ databases">
        <title>The genome of the soybean aphid Biotype 1, its phylome, world population structure and adaptation to the North American continent.</title>
        <authorList>
            <person name="Giordano R."/>
            <person name="Donthu R.K."/>
            <person name="Hernandez A.G."/>
            <person name="Wright C.L."/>
            <person name="Zimin A.V."/>
        </authorList>
    </citation>
    <scope>NUCLEOTIDE SEQUENCE [LARGE SCALE GENOMIC DNA]</scope>
    <source>
        <tissue evidence="1">Whole aphids</tissue>
    </source>
</reference>
<dbReference type="AlphaFoldDB" id="A0A6G0T2B6"/>
<proteinExistence type="predicted"/>
<sequence length="255" mass="28994">MFVYPLLRCCLRLSSIMINLNKSLVYGGIYAIKGLSSDSATHGRVGRPQVKITLLSRIDDDNNVFEYPERFIDAQPNNIILCTDIGMHLKYSFLGFSTVKWVPITLAPLSVRLSPVYHKITEMVRNPSCASPTRTWSVFVYFFFINIDKPFLAESKYLKIEYKVPHKNFNQMHNITSIVINIEYRIRNTSSVKSLASQSETDDNMGLVNTTSNNNDQTFALRSLPNNQAGVPMYESEKKPPEMKVFGKISGFIKS</sequence>
<dbReference type="Proteomes" id="UP000475862">
    <property type="component" value="Unassembled WGS sequence"/>
</dbReference>
<protein>
    <submittedName>
        <fullName evidence="1">Uncharacterized protein</fullName>
    </submittedName>
</protein>
<gene>
    <name evidence="1" type="ORF">AGLY_015528</name>
</gene>
<evidence type="ECO:0000313" key="2">
    <source>
        <dbReference type="Proteomes" id="UP000475862"/>
    </source>
</evidence>
<accession>A0A6G0T2B6</accession>
<organism evidence="1 2">
    <name type="scientific">Aphis glycines</name>
    <name type="common">Soybean aphid</name>
    <dbReference type="NCBI Taxonomy" id="307491"/>
    <lineage>
        <taxon>Eukaryota</taxon>
        <taxon>Metazoa</taxon>
        <taxon>Ecdysozoa</taxon>
        <taxon>Arthropoda</taxon>
        <taxon>Hexapoda</taxon>
        <taxon>Insecta</taxon>
        <taxon>Pterygota</taxon>
        <taxon>Neoptera</taxon>
        <taxon>Paraneoptera</taxon>
        <taxon>Hemiptera</taxon>
        <taxon>Sternorrhyncha</taxon>
        <taxon>Aphidomorpha</taxon>
        <taxon>Aphidoidea</taxon>
        <taxon>Aphididae</taxon>
        <taxon>Aphidini</taxon>
        <taxon>Aphis</taxon>
        <taxon>Aphis</taxon>
    </lineage>
</organism>
<dbReference type="EMBL" id="VYZN01000073">
    <property type="protein sequence ID" value="KAE9524047.1"/>
    <property type="molecule type" value="Genomic_DNA"/>
</dbReference>
<name>A0A6G0T2B6_APHGL</name>
<comment type="caution">
    <text evidence="1">The sequence shown here is derived from an EMBL/GenBank/DDBJ whole genome shotgun (WGS) entry which is preliminary data.</text>
</comment>
<evidence type="ECO:0000313" key="1">
    <source>
        <dbReference type="EMBL" id="KAE9524047.1"/>
    </source>
</evidence>
<keyword evidence="2" id="KW-1185">Reference proteome</keyword>